<evidence type="ECO:0000256" key="6">
    <source>
        <dbReference type="SAM" id="Phobius"/>
    </source>
</evidence>
<feature type="transmembrane region" description="Helical" evidence="6">
    <location>
        <begin position="275"/>
        <end position="299"/>
    </location>
</feature>
<dbReference type="Gene3D" id="1.20.1250.20">
    <property type="entry name" value="MFS general substrate transporter like domains"/>
    <property type="match status" value="1"/>
</dbReference>
<evidence type="ECO:0000256" key="3">
    <source>
        <dbReference type="ARBA" id="ARBA00022692"/>
    </source>
</evidence>
<dbReference type="InterPro" id="IPR020846">
    <property type="entry name" value="MFS_dom"/>
</dbReference>
<feature type="transmembrane region" description="Helical" evidence="6">
    <location>
        <begin position="343"/>
        <end position="363"/>
    </location>
</feature>
<name>A0A8H4B6H4_MUCCL</name>
<evidence type="ECO:0000256" key="4">
    <source>
        <dbReference type="ARBA" id="ARBA00022989"/>
    </source>
</evidence>
<feature type="transmembrane region" description="Helical" evidence="6">
    <location>
        <begin position="174"/>
        <end position="195"/>
    </location>
</feature>
<feature type="transmembrane region" description="Helical" evidence="6">
    <location>
        <begin position="207"/>
        <end position="229"/>
    </location>
</feature>
<feature type="transmembrane region" description="Helical" evidence="6">
    <location>
        <begin position="85"/>
        <end position="107"/>
    </location>
</feature>
<evidence type="ECO:0000256" key="5">
    <source>
        <dbReference type="ARBA" id="ARBA00023136"/>
    </source>
</evidence>
<keyword evidence="5 6" id="KW-0472">Membrane</keyword>
<feature type="transmembrane region" description="Helical" evidence="6">
    <location>
        <begin position="428"/>
        <end position="448"/>
    </location>
</feature>
<gene>
    <name evidence="8" type="ORF">FB192DRAFT_1407188</name>
</gene>
<organism evidence="8 9">
    <name type="scientific">Mucor circinelloides f. lusitanicus</name>
    <name type="common">Mucor racemosus var. lusitanicus</name>
    <dbReference type="NCBI Taxonomy" id="29924"/>
    <lineage>
        <taxon>Eukaryota</taxon>
        <taxon>Fungi</taxon>
        <taxon>Fungi incertae sedis</taxon>
        <taxon>Mucoromycota</taxon>
        <taxon>Mucoromycotina</taxon>
        <taxon>Mucoromycetes</taxon>
        <taxon>Mucorales</taxon>
        <taxon>Mucorineae</taxon>
        <taxon>Mucoraceae</taxon>
        <taxon>Mucor</taxon>
    </lineage>
</organism>
<keyword evidence="3 6" id="KW-0812">Transmembrane</keyword>
<accession>A0A8H4B6H4</accession>
<comment type="subcellular location">
    <subcellularLocation>
        <location evidence="1">Membrane</location>
        <topology evidence="1">Multi-pass membrane protein</topology>
    </subcellularLocation>
</comment>
<dbReference type="SUPFAM" id="SSF103473">
    <property type="entry name" value="MFS general substrate transporter"/>
    <property type="match status" value="1"/>
</dbReference>
<dbReference type="Proteomes" id="UP000469890">
    <property type="component" value="Unassembled WGS sequence"/>
</dbReference>
<reference evidence="8 9" key="1">
    <citation type="submission" date="2019-09" db="EMBL/GenBank/DDBJ databases">
        <authorList>
            <consortium name="DOE Joint Genome Institute"/>
            <person name="Mondo S.J."/>
            <person name="Navarro-Mendoza M.I."/>
            <person name="Perez-Arques C."/>
            <person name="Panchal S."/>
            <person name="Nicolas F.E."/>
            <person name="Ganguly P."/>
            <person name="Pangilinan J."/>
            <person name="Grigoriev I."/>
            <person name="Heitman J."/>
            <person name="Sanya K."/>
            <person name="Garre V."/>
        </authorList>
    </citation>
    <scope>NUCLEOTIDE SEQUENCE [LARGE SCALE GENOMIC DNA]</scope>
    <source>
        <strain evidence="8 9">MU402</strain>
    </source>
</reference>
<keyword evidence="2" id="KW-0813">Transport</keyword>
<dbReference type="InterPro" id="IPR011701">
    <property type="entry name" value="MFS"/>
</dbReference>
<feature type="transmembrane region" description="Helical" evidence="6">
    <location>
        <begin position="139"/>
        <end position="162"/>
    </location>
</feature>
<dbReference type="GO" id="GO:0016020">
    <property type="term" value="C:membrane"/>
    <property type="evidence" value="ECO:0007669"/>
    <property type="project" value="UniProtKB-SubCell"/>
</dbReference>
<dbReference type="AlphaFoldDB" id="A0A8H4B6H4"/>
<dbReference type="InterPro" id="IPR036259">
    <property type="entry name" value="MFS_trans_sf"/>
</dbReference>
<comment type="caution">
    <text evidence="8">The sequence shown here is derived from an EMBL/GenBank/DDBJ whole genome shotgun (WGS) entry which is preliminary data.</text>
</comment>
<feature type="transmembrane region" description="Helical" evidence="6">
    <location>
        <begin position="369"/>
        <end position="387"/>
    </location>
</feature>
<feature type="domain" description="Major facilitator superfamily (MFS) profile" evidence="7">
    <location>
        <begin position="48"/>
        <end position="488"/>
    </location>
</feature>
<evidence type="ECO:0000256" key="2">
    <source>
        <dbReference type="ARBA" id="ARBA00022448"/>
    </source>
</evidence>
<dbReference type="GO" id="GO:0022857">
    <property type="term" value="F:transmembrane transporter activity"/>
    <property type="evidence" value="ECO:0007669"/>
    <property type="project" value="InterPro"/>
</dbReference>
<feature type="transmembrane region" description="Helical" evidence="6">
    <location>
        <begin position="45"/>
        <end position="61"/>
    </location>
</feature>
<dbReference type="PROSITE" id="PS50850">
    <property type="entry name" value="MFS"/>
    <property type="match status" value="1"/>
</dbReference>
<proteinExistence type="predicted"/>
<dbReference type="EMBL" id="JAAECE010000015">
    <property type="protein sequence ID" value="KAF1796048.1"/>
    <property type="molecule type" value="Genomic_DNA"/>
</dbReference>
<feature type="transmembrane region" description="Helical" evidence="6">
    <location>
        <begin position="399"/>
        <end position="416"/>
    </location>
</feature>
<evidence type="ECO:0000259" key="7">
    <source>
        <dbReference type="PROSITE" id="PS50850"/>
    </source>
</evidence>
<dbReference type="PANTHER" id="PTHR43791">
    <property type="entry name" value="PERMEASE-RELATED"/>
    <property type="match status" value="1"/>
</dbReference>
<evidence type="ECO:0000313" key="9">
    <source>
        <dbReference type="Proteomes" id="UP000469890"/>
    </source>
</evidence>
<dbReference type="Pfam" id="PF07690">
    <property type="entry name" value="MFS_1"/>
    <property type="match status" value="1"/>
</dbReference>
<feature type="transmembrane region" description="Helical" evidence="6">
    <location>
        <begin position="114"/>
        <end position="133"/>
    </location>
</feature>
<keyword evidence="4 6" id="KW-1133">Transmembrane helix</keyword>
<evidence type="ECO:0000256" key="1">
    <source>
        <dbReference type="ARBA" id="ARBA00004141"/>
    </source>
</evidence>
<feature type="transmembrane region" description="Helical" evidence="6">
    <location>
        <begin position="311"/>
        <end position="331"/>
    </location>
</feature>
<dbReference type="PANTHER" id="PTHR43791:SF36">
    <property type="entry name" value="TRANSPORTER, PUTATIVE (AFU_ORTHOLOGUE AFUA_6G08340)-RELATED"/>
    <property type="match status" value="1"/>
</dbReference>
<sequence>MKQDQIMAPSYFEKEMDYSEDHVFQQRRDKSIQELEKSIVKKLDYIYTMPWICLLCMIQFFDKSALNYSSMLGIKEEASLNDTQFGWLGSIFFIGYLIFQVPTAYFIQKFSVGRYLGVIMACWGIVLGLTAISKNFTHLMVFRFLLGVFEAGVFPSATILISRLYRRNEQFTRIAVFYIVSGLSMSTGGILSYGIGHMDGICGLRAWKWMMLILGNVTVLVGILCFFILKDDAKSIVSSPSEEAIIDLRIKDNSVIVTRKFKMSQITEALTEYRYYCYMGFSFLVSLQNGALLVFSSIITKGFGFSNLNAILLGIPSGITDILFIIAALVWQHQLVTSAYHYLACVFLLGSSIGHLLLIVIPLSQAKLAGLYFCFAYVAAVALISTSISSNVSGYTKKIFYNSSIVVFSTLGSFAGPQMMLESQKPTYIGGLVGYIVANLVSGCLLLIARQSMAKRNSVRFPQQQDDEFLGHQIDITDVEDPHFIYKL</sequence>
<protein>
    <submittedName>
        <fullName evidence="8">Major facilitator superfamily domain-containing protein</fullName>
    </submittedName>
</protein>
<evidence type="ECO:0000313" key="8">
    <source>
        <dbReference type="EMBL" id="KAF1796048.1"/>
    </source>
</evidence>